<evidence type="ECO:0000256" key="9">
    <source>
        <dbReference type="ARBA" id="ARBA00022840"/>
    </source>
</evidence>
<keyword evidence="12 13" id="KW-0472">Membrane</keyword>
<evidence type="ECO:0000259" key="15">
    <source>
        <dbReference type="PROSITE" id="PS50929"/>
    </source>
</evidence>
<dbReference type="SUPFAM" id="SSF52540">
    <property type="entry name" value="P-loop containing nucleoside triphosphate hydrolases"/>
    <property type="match status" value="1"/>
</dbReference>
<dbReference type="InterPro" id="IPR017871">
    <property type="entry name" value="ABC_transporter-like_CS"/>
</dbReference>
<dbReference type="PANTHER" id="PTHR43394:SF1">
    <property type="entry name" value="ATP-BINDING CASSETTE SUB-FAMILY B MEMBER 10, MITOCHONDRIAL"/>
    <property type="match status" value="1"/>
</dbReference>
<dbReference type="Gene3D" id="3.90.70.10">
    <property type="entry name" value="Cysteine proteinases"/>
    <property type="match status" value="1"/>
</dbReference>
<dbReference type="PANTHER" id="PTHR43394">
    <property type="entry name" value="ATP-DEPENDENT PERMEASE MDL1, MITOCHONDRIAL"/>
    <property type="match status" value="1"/>
</dbReference>
<dbReference type="AlphaFoldDB" id="A0A1M6TCB6"/>
<feature type="domain" description="Peptidase C39" evidence="16">
    <location>
        <begin position="11"/>
        <end position="135"/>
    </location>
</feature>
<dbReference type="InterPro" id="IPR027417">
    <property type="entry name" value="P-loop_NTPase"/>
</dbReference>
<feature type="transmembrane region" description="Helical" evidence="13">
    <location>
        <begin position="389"/>
        <end position="408"/>
    </location>
</feature>
<keyword evidence="9 17" id="KW-0067">ATP-binding</keyword>
<keyword evidence="4" id="KW-0645">Protease</keyword>
<evidence type="ECO:0000259" key="14">
    <source>
        <dbReference type="PROSITE" id="PS50893"/>
    </source>
</evidence>
<dbReference type="PROSITE" id="PS50893">
    <property type="entry name" value="ABC_TRANSPORTER_2"/>
    <property type="match status" value="1"/>
</dbReference>
<dbReference type="InterPro" id="IPR003439">
    <property type="entry name" value="ABC_transporter-like_ATP-bd"/>
</dbReference>
<evidence type="ECO:0000313" key="18">
    <source>
        <dbReference type="Proteomes" id="UP000242497"/>
    </source>
</evidence>
<dbReference type="PROSITE" id="PS50929">
    <property type="entry name" value="ABC_TM1F"/>
    <property type="match status" value="1"/>
</dbReference>
<keyword evidence="5 13" id="KW-0812">Transmembrane</keyword>
<dbReference type="InterPro" id="IPR003593">
    <property type="entry name" value="AAA+_ATPase"/>
</dbReference>
<gene>
    <name evidence="17" type="ORF">SAMN02744037_02568</name>
</gene>
<keyword evidence="2" id="KW-0813">Transport</keyword>
<evidence type="ECO:0000256" key="13">
    <source>
        <dbReference type="SAM" id="Phobius"/>
    </source>
</evidence>
<dbReference type="Pfam" id="PF00005">
    <property type="entry name" value="ABC_tran"/>
    <property type="match status" value="1"/>
</dbReference>
<dbReference type="GO" id="GO:0005524">
    <property type="term" value="F:ATP binding"/>
    <property type="evidence" value="ECO:0007669"/>
    <property type="project" value="UniProtKB-KW"/>
</dbReference>
<dbReference type="InterPro" id="IPR036640">
    <property type="entry name" value="ABC1_TM_sf"/>
</dbReference>
<dbReference type="Gene3D" id="3.40.50.300">
    <property type="entry name" value="P-loop containing nucleotide triphosphate hydrolases"/>
    <property type="match status" value="1"/>
</dbReference>
<evidence type="ECO:0000256" key="10">
    <source>
        <dbReference type="ARBA" id="ARBA00022967"/>
    </source>
</evidence>
<proteinExistence type="predicted"/>
<evidence type="ECO:0000256" key="7">
    <source>
        <dbReference type="ARBA" id="ARBA00022801"/>
    </source>
</evidence>
<dbReference type="GO" id="GO:0016887">
    <property type="term" value="F:ATP hydrolysis activity"/>
    <property type="evidence" value="ECO:0007669"/>
    <property type="project" value="InterPro"/>
</dbReference>
<feature type="domain" description="ABC transporter" evidence="14">
    <location>
        <begin position="482"/>
        <end position="716"/>
    </location>
</feature>
<accession>A0A1M6TCB6</accession>
<keyword evidence="10" id="KW-1278">Translocase</keyword>
<keyword evidence="18" id="KW-1185">Reference proteome</keyword>
<dbReference type="RefSeq" id="WP_072890646.1">
    <property type="nucleotide sequence ID" value="NZ_FRAE01000090.1"/>
</dbReference>
<evidence type="ECO:0000256" key="2">
    <source>
        <dbReference type="ARBA" id="ARBA00022448"/>
    </source>
</evidence>
<evidence type="ECO:0000256" key="8">
    <source>
        <dbReference type="ARBA" id="ARBA00022807"/>
    </source>
</evidence>
<evidence type="ECO:0000256" key="11">
    <source>
        <dbReference type="ARBA" id="ARBA00022989"/>
    </source>
</evidence>
<keyword evidence="3" id="KW-1003">Cell membrane</keyword>
<evidence type="ECO:0000256" key="1">
    <source>
        <dbReference type="ARBA" id="ARBA00004651"/>
    </source>
</evidence>
<feature type="transmembrane region" description="Helical" evidence="13">
    <location>
        <begin position="163"/>
        <end position="190"/>
    </location>
</feature>
<dbReference type="NCBIfam" id="TIGR01193">
    <property type="entry name" value="bacteriocin_ABC"/>
    <property type="match status" value="1"/>
</dbReference>
<evidence type="ECO:0000313" key="17">
    <source>
        <dbReference type="EMBL" id="SHK54621.1"/>
    </source>
</evidence>
<dbReference type="Proteomes" id="UP000242497">
    <property type="component" value="Unassembled WGS sequence"/>
</dbReference>
<feature type="transmembrane region" description="Helical" evidence="13">
    <location>
        <begin position="275"/>
        <end position="298"/>
    </location>
</feature>
<dbReference type="CDD" id="cd18570">
    <property type="entry name" value="ABC_6TM_PCAT1_LagD_like"/>
    <property type="match status" value="1"/>
</dbReference>
<dbReference type="CDD" id="cd02418">
    <property type="entry name" value="Peptidase_C39B"/>
    <property type="match status" value="1"/>
</dbReference>
<dbReference type="InterPro" id="IPR005897">
    <property type="entry name" value="Pept_C39_ABC_bacteriocin"/>
</dbReference>
<dbReference type="SUPFAM" id="SSF90123">
    <property type="entry name" value="ABC transporter transmembrane region"/>
    <property type="match status" value="1"/>
</dbReference>
<dbReference type="Pfam" id="PF00664">
    <property type="entry name" value="ABC_membrane"/>
    <property type="match status" value="1"/>
</dbReference>
<protein>
    <submittedName>
        <fullName evidence="17">ATP-binding cassette, subfamily B</fullName>
    </submittedName>
</protein>
<dbReference type="EMBL" id="FRAE01000090">
    <property type="protein sequence ID" value="SHK54621.1"/>
    <property type="molecule type" value="Genomic_DNA"/>
</dbReference>
<dbReference type="InterPro" id="IPR011527">
    <property type="entry name" value="ABC1_TM_dom"/>
</dbReference>
<dbReference type="PROSITE" id="PS00211">
    <property type="entry name" value="ABC_TRANSPORTER_1"/>
    <property type="match status" value="1"/>
</dbReference>
<dbReference type="GO" id="GO:0005886">
    <property type="term" value="C:plasma membrane"/>
    <property type="evidence" value="ECO:0007669"/>
    <property type="project" value="UniProtKB-SubCell"/>
</dbReference>
<organism evidence="17 18">
    <name type="scientific">Tepidibacter formicigenes DSM 15518</name>
    <dbReference type="NCBI Taxonomy" id="1123349"/>
    <lineage>
        <taxon>Bacteria</taxon>
        <taxon>Bacillati</taxon>
        <taxon>Bacillota</taxon>
        <taxon>Clostridia</taxon>
        <taxon>Peptostreptococcales</taxon>
        <taxon>Peptostreptococcaceae</taxon>
        <taxon>Tepidibacter</taxon>
    </lineage>
</organism>
<name>A0A1M6TCB6_9FIRM</name>
<reference evidence="18" key="1">
    <citation type="submission" date="2016-11" db="EMBL/GenBank/DDBJ databases">
        <authorList>
            <person name="Varghese N."/>
            <person name="Submissions S."/>
        </authorList>
    </citation>
    <scope>NUCLEOTIDE SEQUENCE [LARGE SCALE GENOMIC DNA]</scope>
    <source>
        <strain evidence="18">DSM 15518</strain>
    </source>
</reference>
<dbReference type="GO" id="GO:0008234">
    <property type="term" value="F:cysteine-type peptidase activity"/>
    <property type="evidence" value="ECO:0007669"/>
    <property type="project" value="UniProtKB-KW"/>
</dbReference>
<dbReference type="GO" id="GO:0015421">
    <property type="term" value="F:ABC-type oligopeptide transporter activity"/>
    <property type="evidence" value="ECO:0007669"/>
    <property type="project" value="TreeGrafter"/>
</dbReference>
<dbReference type="GO" id="GO:0043214">
    <property type="term" value="F:ABC-type bacteriocin transporter activity"/>
    <property type="evidence" value="ECO:0007669"/>
    <property type="project" value="InterPro"/>
</dbReference>
<dbReference type="GO" id="GO:0006508">
    <property type="term" value="P:proteolysis"/>
    <property type="evidence" value="ECO:0007669"/>
    <property type="project" value="UniProtKB-KW"/>
</dbReference>
<feature type="transmembrane region" description="Helical" evidence="13">
    <location>
        <begin position="202"/>
        <end position="222"/>
    </location>
</feature>
<feature type="transmembrane region" description="Helical" evidence="13">
    <location>
        <begin position="304"/>
        <end position="322"/>
    </location>
</feature>
<dbReference type="PROSITE" id="PS50990">
    <property type="entry name" value="PEPTIDASE_C39"/>
    <property type="match status" value="1"/>
</dbReference>
<dbReference type="FunFam" id="3.40.50.300:FF:000287">
    <property type="entry name" value="Multidrug ABC transporter ATP-binding protein"/>
    <property type="match status" value="1"/>
</dbReference>
<comment type="subcellular location">
    <subcellularLocation>
        <location evidence="1">Cell membrane</location>
        <topology evidence="1">Multi-pass membrane protein</topology>
    </subcellularLocation>
</comment>
<dbReference type="SMART" id="SM00382">
    <property type="entry name" value="AAA"/>
    <property type="match status" value="1"/>
</dbReference>
<evidence type="ECO:0000259" key="16">
    <source>
        <dbReference type="PROSITE" id="PS50990"/>
    </source>
</evidence>
<dbReference type="InterPro" id="IPR005074">
    <property type="entry name" value="Peptidase_C39"/>
</dbReference>
<keyword evidence="8" id="KW-0788">Thiol protease</keyword>
<keyword evidence="6" id="KW-0547">Nucleotide-binding</keyword>
<evidence type="ECO:0000256" key="12">
    <source>
        <dbReference type="ARBA" id="ARBA00023136"/>
    </source>
</evidence>
<sequence>MFKKKYICIKQHDMTDCGAACLATISKQYGLKIPITKIREIAGTDKQGTNVFGMIKAAEELGFSAKAVRASTQEDFYSEFPLPAIAHVVIDNLLHYVVVHYISKDKIIVADPGEGIVEYTPEEFFKIWSGILILLVPDIKFEKKDETKGLFERFFCILKPQKLLIINVFLVSLMLSGLGIFGSFFFKFLLDDIIPYGLDKTLNVVAIGMIMLGLLKIVLSAFRSHLLLYLSQKLDIPLILGYYNHVLKLPMNFFGTRRSGEIISRFMDASQIKDIISGATLTIMIDTLMAIAGAVILYMVSTKLFFIAIILLILDTAIVISFKEPFKKMNKEIMEKNEKLNSYLIESLNGIHTIKSFNAERKNELKTEQNFIAVLKTSFKMGKLSNIQGVLSSVVSSIGGTVILWVGAKSVISGEMSMGQLITFNSLLGYFIGPVTNLINLQTSMQTAVVAADRLGEILDLELEKTNNDLNKLKPKTLKGDIEFKNIDFRYGTRELVLKNINMKIKKGEKIALVGESGSGKTTLAKLLLNLYKVEKGEILIDGKNVQDISIEYLREKVAYIPQETFLFSDTILENLKFGKEDATMDEIIKVCEMTKVHDFVNKLPLRYETRLEENGANISGGQRQRLSIARALLKKPDILIMDEATSNLDSITEKSIENTINSLDKDMSIIIIAHRLSTIKKCDRIFVLESGEIIESGTHEELMLQKGRYYELWKGQVSDERRAS</sequence>
<dbReference type="Gene3D" id="1.20.1560.10">
    <property type="entry name" value="ABC transporter type 1, transmembrane domain"/>
    <property type="match status" value="1"/>
</dbReference>
<evidence type="ECO:0000256" key="5">
    <source>
        <dbReference type="ARBA" id="ARBA00022692"/>
    </source>
</evidence>
<keyword evidence="7" id="KW-0378">Hydrolase</keyword>
<evidence type="ECO:0000256" key="4">
    <source>
        <dbReference type="ARBA" id="ARBA00022670"/>
    </source>
</evidence>
<keyword evidence="11 13" id="KW-1133">Transmembrane helix</keyword>
<dbReference type="OrthoDB" id="9762778at2"/>
<feature type="domain" description="ABC transmembrane type-1" evidence="15">
    <location>
        <begin position="168"/>
        <end position="447"/>
    </location>
</feature>
<dbReference type="InterPro" id="IPR039421">
    <property type="entry name" value="Type_1_exporter"/>
</dbReference>
<dbReference type="STRING" id="1123349.SAMN02744037_02568"/>
<evidence type="ECO:0000256" key="3">
    <source>
        <dbReference type="ARBA" id="ARBA00022475"/>
    </source>
</evidence>
<evidence type="ECO:0000256" key="6">
    <source>
        <dbReference type="ARBA" id="ARBA00022741"/>
    </source>
</evidence>
<dbReference type="Pfam" id="PF03412">
    <property type="entry name" value="Peptidase_C39"/>
    <property type="match status" value="1"/>
</dbReference>